<sequence>MRPRSLILVALFCAAGASEATARIDCQRAHGGPCATPPAPPAPPASPAPPAPPGAHDMQHAVAPLPPMPAAPPAPAMPAMPPAPPAPPAPPPLPDIPEKAHAACAGKLAGSPVTITLGPGETMSGHCEREGGRMAFQLRSYRHL</sequence>
<proteinExistence type="predicted"/>
<gene>
    <name evidence="3" type="ORF">ACFPN5_19305</name>
</gene>
<name>A0ABW0L9D1_9BURK</name>
<feature type="compositionally biased region" description="Pro residues" evidence="1">
    <location>
        <begin position="35"/>
        <end position="53"/>
    </location>
</feature>
<feature type="signal peptide" evidence="2">
    <location>
        <begin position="1"/>
        <end position="22"/>
    </location>
</feature>
<accession>A0ABW0L9D1</accession>
<reference evidence="4" key="1">
    <citation type="journal article" date="2019" name="Int. J. Syst. Evol. Microbiol.">
        <title>The Global Catalogue of Microorganisms (GCM) 10K type strain sequencing project: providing services to taxonomists for standard genome sequencing and annotation.</title>
        <authorList>
            <consortium name="The Broad Institute Genomics Platform"/>
            <consortium name="The Broad Institute Genome Sequencing Center for Infectious Disease"/>
            <person name="Wu L."/>
            <person name="Ma J."/>
        </authorList>
    </citation>
    <scope>NUCLEOTIDE SEQUENCE [LARGE SCALE GENOMIC DNA]</scope>
    <source>
        <strain evidence="4">KACC 12649</strain>
    </source>
</reference>
<protein>
    <submittedName>
        <fullName evidence="3">Uncharacterized protein</fullName>
    </submittedName>
</protein>
<dbReference type="EMBL" id="JBHSMU010000015">
    <property type="protein sequence ID" value="MFC5461966.1"/>
    <property type="molecule type" value="Genomic_DNA"/>
</dbReference>
<dbReference type="Proteomes" id="UP001596050">
    <property type="component" value="Unassembled WGS sequence"/>
</dbReference>
<comment type="caution">
    <text evidence="3">The sequence shown here is derived from an EMBL/GenBank/DDBJ whole genome shotgun (WGS) entry which is preliminary data.</text>
</comment>
<evidence type="ECO:0000256" key="2">
    <source>
        <dbReference type="SAM" id="SignalP"/>
    </source>
</evidence>
<keyword evidence="4" id="KW-1185">Reference proteome</keyword>
<evidence type="ECO:0000313" key="4">
    <source>
        <dbReference type="Proteomes" id="UP001596050"/>
    </source>
</evidence>
<feature type="compositionally biased region" description="Pro residues" evidence="1">
    <location>
        <begin position="64"/>
        <end position="95"/>
    </location>
</feature>
<evidence type="ECO:0000313" key="3">
    <source>
        <dbReference type="EMBL" id="MFC5461966.1"/>
    </source>
</evidence>
<feature type="region of interest" description="Disordered" evidence="1">
    <location>
        <begin position="32"/>
        <end position="101"/>
    </location>
</feature>
<organism evidence="3 4">
    <name type="scientific">Massilia niabensis</name>
    <dbReference type="NCBI Taxonomy" id="544910"/>
    <lineage>
        <taxon>Bacteria</taxon>
        <taxon>Pseudomonadati</taxon>
        <taxon>Pseudomonadota</taxon>
        <taxon>Betaproteobacteria</taxon>
        <taxon>Burkholderiales</taxon>
        <taxon>Oxalobacteraceae</taxon>
        <taxon>Telluria group</taxon>
        <taxon>Massilia</taxon>
    </lineage>
</organism>
<feature type="chain" id="PRO_5045456915" evidence="2">
    <location>
        <begin position="23"/>
        <end position="144"/>
    </location>
</feature>
<evidence type="ECO:0000256" key="1">
    <source>
        <dbReference type="SAM" id="MobiDB-lite"/>
    </source>
</evidence>
<keyword evidence="2" id="KW-0732">Signal</keyword>
<dbReference type="RefSeq" id="WP_379785417.1">
    <property type="nucleotide sequence ID" value="NZ_JBHSMU010000015.1"/>
</dbReference>